<accession>A0A6J3DP71</accession>
<dbReference type="PANTHER" id="PTHR22589:SF69">
    <property type="entry name" value="CARNITINE O-PALMITOYLTRANSFERASE 1, MUSCLE ISOFORM"/>
    <property type="match status" value="1"/>
</dbReference>
<dbReference type="KEGG" id="aful:116494604"/>
<dbReference type="AlphaFoldDB" id="A0A6J3DP71"/>
<keyword evidence="3" id="KW-1000">Mitochondrion outer membrane</keyword>
<dbReference type="InterPro" id="IPR039551">
    <property type="entry name" value="Cho/carn_acyl_trans"/>
</dbReference>
<evidence type="ECO:0000256" key="3">
    <source>
        <dbReference type="ARBA" id="ARBA00022787"/>
    </source>
</evidence>
<gene>
    <name evidence="11" type="primary">CPT1B</name>
</gene>
<dbReference type="FunFam" id="3.30.559.10:FF:000042">
    <property type="entry name" value="Carnitine Palmitoyl Transferase"/>
    <property type="match status" value="1"/>
</dbReference>
<comment type="catalytic activity">
    <reaction evidence="8">
        <text>(R)-carnitine + hexadecanoyl-CoA = O-hexadecanoyl-(R)-carnitine + CoA</text>
        <dbReference type="Rhea" id="RHEA:12661"/>
        <dbReference type="ChEBI" id="CHEBI:16347"/>
        <dbReference type="ChEBI" id="CHEBI:17490"/>
        <dbReference type="ChEBI" id="CHEBI:57287"/>
        <dbReference type="ChEBI" id="CHEBI:57379"/>
        <dbReference type="EC" id="2.3.1.21"/>
    </reaction>
    <physiologicalReaction direction="left-to-right" evidence="8">
        <dbReference type="Rhea" id="RHEA:12662"/>
    </physiologicalReaction>
</comment>
<dbReference type="Gene3D" id="3.30.559.10">
    <property type="entry name" value="Chloramphenicol acetyltransferase-like domain"/>
    <property type="match status" value="1"/>
</dbReference>
<keyword evidence="10" id="KW-1185">Reference proteome</keyword>
<evidence type="ECO:0000313" key="10">
    <source>
        <dbReference type="Proteomes" id="UP000504639"/>
    </source>
</evidence>
<dbReference type="RefSeq" id="XP_032052449.1">
    <property type="nucleotide sequence ID" value="XM_032196558.1"/>
</dbReference>
<keyword evidence="3" id="KW-0472">Membrane</keyword>
<evidence type="ECO:0000256" key="2">
    <source>
        <dbReference type="ARBA" id="ARBA00005232"/>
    </source>
</evidence>
<proteinExistence type="inferred from homology"/>
<name>A0A6J3DP71_AYTFU</name>
<dbReference type="GO" id="GO:0009437">
    <property type="term" value="P:carnitine metabolic process"/>
    <property type="evidence" value="ECO:0007669"/>
    <property type="project" value="TreeGrafter"/>
</dbReference>
<evidence type="ECO:0000256" key="7">
    <source>
        <dbReference type="ARBA" id="ARBA00043926"/>
    </source>
</evidence>
<dbReference type="PANTHER" id="PTHR22589">
    <property type="entry name" value="CARNITINE O-ACYLTRANSFERASE"/>
    <property type="match status" value="1"/>
</dbReference>
<dbReference type="GO" id="GO:0006631">
    <property type="term" value="P:fatty acid metabolic process"/>
    <property type="evidence" value="ECO:0007669"/>
    <property type="project" value="TreeGrafter"/>
</dbReference>
<comment type="function">
    <text evidence="7">Catalyzes the transfer of the acyl group of long-chain fatty acid-CoA conjugates onto carnitine, an essential step for the mitochondrial uptake of long-chain fatty acids and their subsequent beta-oxidation in the mitochondrion.</text>
</comment>
<keyword evidence="3" id="KW-0496">Mitochondrion</keyword>
<organism evidence="10 11">
    <name type="scientific">Aythya fuligula</name>
    <name type="common">Tufted duck</name>
    <name type="synonym">Anas fuligula</name>
    <dbReference type="NCBI Taxonomy" id="219594"/>
    <lineage>
        <taxon>Eukaryota</taxon>
        <taxon>Metazoa</taxon>
        <taxon>Chordata</taxon>
        <taxon>Craniata</taxon>
        <taxon>Vertebrata</taxon>
        <taxon>Euteleostomi</taxon>
        <taxon>Archelosauria</taxon>
        <taxon>Archosauria</taxon>
        <taxon>Dinosauria</taxon>
        <taxon>Saurischia</taxon>
        <taxon>Theropoda</taxon>
        <taxon>Coelurosauria</taxon>
        <taxon>Aves</taxon>
        <taxon>Neognathae</taxon>
        <taxon>Galloanserae</taxon>
        <taxon>Anseriformes</taxon>
        <taxon>Anatidae</taxon>
        <taxon>Aythyinae</taxon>
        <taxon>Aythya</taxon>
    </lineage>
</organism>
<dbReference type="GeneID" id="116494604"/>
<dbReference type="InterPro" id="IPR023213">
    <property type="entry name" value="CAT-like_dom_sf"/>
</dbReference>
<dbReference type="InParanoid" id="A0A6J3DP71"/>
<comment type="subcellular location">
    <subcellularLocation>
        <location evidence="1">Mitochondrion outer membrane</location>
        <topology evidence="1">Multi-pass membrane protein</topology>
    </subcellularLocation>
</comment>
<dbReference type="GO" id="GO:0015909">
    <property type="term" value="P:long-chain fatty acid transport"/>
    <property type="evidence" value="ECO:0007669"/>
    <property type="project" value="TreeGrafter"/>
</dbReference>
<evidence type="ECO:0000256" key="8">
    <source>
        <dbReference type="ARBA" id="ARBA00048480"/>
    </source>
</evidence>
<evidence type="ECO:0000256" key="6">
    <source>
        <dbReference type="ARBA" id="ARBA00042959"/>
    </source>
</evidence>
<dbReference type="Proteomes" id="UP000504639">
    <property type="component" value="Chromosome 1"/>
</dbReference>
<reference evidence="11" key="1">
    <citation type="submission" date="2025-08" db="UniProtKB">
        <authorList>
            <consortium name="RefSeq"/>
        </authorList>
    </citation>
    <scope>IDENTIFICATION</scope>
    <source>
        <tissue evidence="11">Lung</tissue>
    </source>
</reference>
<dbReference type="CTD" id="1375"/>
<protein>
    <recommendedName>
        <fullName evidence="4">Carnitine O-palmitoyltransferase 1, muscle isoform</fullName>
    </recommendedName>
    <alternativeName>
        <fullName evidence="5">Carnitine O-palmitoyltransferase I, muscle isoform</fullName>
    </alternativeName>
    <alternativeName>
        <fullName evidence="6">Carnitine palmitoyltransferase 1B</fullName>
    </alternativeName>
</protein>
<dbReference type="GO" id="GO:0005741">
    <property type="term" value="C:mitochondrial outer membrane"/>
    <property type="evidence" value="ECO:0007669"/>
    <property type="project" value="UniProtKB-SubCell"/>
</dbReference>
<evidence type="ECO:0000313" key="11">
    <source>
        <dbReference type="RefSeq" id="XP_032052449.1"/>
    </source>
</evidence>
<sequence>MEFMLATDKFQLGYTEGGHCVGDPDTRLAPPQRLQWDIPQECQAAIESSYRVAKALADDVDFCCFQFSDFGKGLIKKCRTSPDAFIQISLQLAHFRDKGCFCLTYEASMTRLFREGRTETVRSCTSESTAFVRSMADAGQSRAERQRLFKLAAEKHQHMYRMAMTGAGIDRHLFCLYVVSRYLGVESPFLAQVLSEPWRLSTSQTPQQQLKMFDLDKYPDHVSTGGGFGPVADDGYGVSYIIAGENLITFHVSSKYSSPETDSKRFGRNIRQAMLDIAELFDVPAKKAAK</sequence>
<feature type="domain" description="Choline/carnitine acyltransferase" evidence="9">
    <location>
        <begin position="25"/>
        <end position="272"/>
    </location>
</feature>
<evidence type="ECO:0000259" key="9">
    <source>
        <dbReference type="Pfam" id="PF00755"/>
    </source>
</evidence>
<dbReference type="Pfam" id="PF00755">
    <property type="entry name" value="Carn_acyltransf"/>
    <property type="match status" value="1"/>
</dbReference>
<evidence type="ECO:0000256" key="1">
    <source>
        <dbReference type="ARBA" id="ARBA00004374"/>
    </source>
</evidence>
<dbReference type="InterPro" id="IPR000542">
    <property type="entry name" value="Carn_acyl_trans"/>
</dbReference>
<dbReference type="GO" id="GO:0004095">
    <property type="term" value="F:carnitine O-palmitoyltransferase activity"/>
    <property type="evidence" value="ECO:0007669"/>
    <property type="project" value="UniProtKB-EC"/>
</dbReference>
<evidence type="ECO:0000256" key="5">
    <source>
        <dbReference type="ARBA" id="ARBA00041685"/>
    </source>
</evidence>
<dbReference type="SUPFAM" id="SSF52777">
    <property type="entry name" value="CoA-dependent acyltransferases"/>
    <property type="match status" value="1"/>
</dbReference>
<evidence type="ECO:0000256" key="4">
    <source>
        <dbReference type="ARBA" id="ARBA00040569"/>
    </source>
</evidence>
<comment type="similarity">
    <text evidence="2">Belongs to the carnitine/choline acetyltransferase family.</text>
</comment>